<reference evidence="1" key="1">
    <citation type="submission" date="2020-05" db="EMBL/GenBank/DDBJ databases">
        <title>Large-scale comparative analyses of tick genomes elucidate their genetic diversity and vector capacities.</title>
        <authorList>
            <person name="Jia N."/>
            <person name="Wang J."/>
            <person name="Shi W."/>
            <person name="Du L."/>
            <person name="Sun Y."/>
            <person name="Zhan W."/>
            <person name="Jiang J."/>
            <person name="Wang Q."/>
            <person name="Zhang B."/>
            <person name="Ji P."/>
            <person name="Sakyi L.B."/>
            <person name="Cui X."/>
            <person name="Yuan T."/>
            <person name="Jiang B."/>
            <person name="Yang W."/>
            <person name="Lam T.T.-Y."/>
            <person name="Chang Q."/>
            <person name="Ding S."/>
            <person name="Wang X."/>
            <person name="Zhu J."/>
            <person name="Ruan X."/>
            <person name="Zhao L."/>
            <person name="Wei J."/>
            <person name="Que T."/>
            <person name="Du C."/>
            <person name="Cheng J."/>
            <person name="Dai P."/>
            <person name="Han X."/>
            <person name="Huang E."/>
            <person name="Gao Y."/>
            <person name="Liu J."/>
            <person name="Shao H."/>
            <person name="Ye R."/>
            <person name="Li L."/>
            <person name="Wei W."/>
            <person name="Wang X."/>
            <person name="Wang C."/>
            <person name="Yang T."/>
            <person name="Huo Q."/>
            <person name="Li W."/>
            <person name="Guo W."/>
            <person name="Chen H."/>
            <person name="Zhou L."/>
            <person name="Ni X."/>
            <person name="Tian J."/>
            <person name="Zhou Y."/>
            <person name="Sheng Y."/>
            <person name="Liu T."/>
            <person name="Pan Y."/>
            <person name="Xia L."/>
            <person name="Li J."/>
            <person name="Zhao F."/>
            <person name="Cao W."/>
        </authorList>
    </citation>
    <scope>NUCLEOTIDE SEQUENCE</scope>
    <source>
        <strain evidence="1">Hyas-2018</strain>
    </source>
</reference>
<name>A0ACB7RVQ6_HYAAI</name>
<comment type="caution">
    <text evidence="1">The sequence shown here is derived from an EMBL/GenBank/DDBJ whole genome shotgun (WGS) entry which is preliminary data.</text>
</comment>
<protein>
    <submittedName>
        <fullName evidence="1">Uncharacterized protein</fullName>
    </submittedName>
</protein>
<dbReference type="EMBL" id="CM023487">
    <property type="protein sequence ID" value="KAH6926543.1"/>
    <property type="molecule type" value="Genomic_DNA"/>
</dbReference>
<dbReference type="Proteomes" id="UP000821845">
    <property type="component" value="Chromosome 7"/>
</dbReference>
<organism evidence="1 2">
    <name type="scientific">Hyalomma asiaticum</name>
    <name type="common">Tick</name>
    <dbReference type="NCBI Taxonomy" id="266040"/>
    <lineage>
        <taxon>Eukaryota</taxon>
        <taxon>Metazoa</taxon>
        <taxon>Ecdysozoa</taxon>
        <taxon>Arthropoda</taxon>
        <taxon>Chelicerata</taxon>
        <taxon>Arachnida</taxon>
        <taxon>Acari</taxon>
        <taxon>Parasitiformes</taxon>
        <taxon>Ixodida</taxon>
        <taxon>Ixodoidea</taxon>
        <taxon>Ixodidae</taxon>
        <taxon>Hyalomminae</taxon>
        <taxon>Hyalomma</taxon>
    </lineage>
</organism>
<keyword evidence="2" id="KW-1185">Reference proteome</keyword>
<gene>
    <name evidence="1" type="ORF">HPB50_019750</name>
</gene>
<evidence type="ECO:0000313" key="1">
    <source>
        <dbReference type="EMBL" id="KAH6926543.1"/>
    </source>
</evidence>
<sequence length="71" mass="7357">MALMIVGVAAGFISVTGADAPLQLEASFEKQGGESSHSTPKFNVLAVLMIVAVLVVALLFLVNQRQGLLSS</sequence>
<proteinExistence type="predicted"/>
<accession>A0ACB7RVQ6</accession>
<evidence type="ECO:0000313" key="2">
    <source>
        <dbReference type="Proteomes" id="UP000821845"/>
    </source>
</evidence>